<proteinExistence type="predicted"/>
<evidence type="ECO:0000313" key="2">
    <source>
        <dbReference type="Proteomes" id="UP000010467"/>
    </source>
</evidence>
<dbReference type="KEGG" id="dpd:Deipe_1475"/>
<dbReference type="EMBL" id="CP003382">
    <property type="protein sequence ID" value="AFZ67016.1"/>
    <property type="molecule type" value="Genomic_DNA"/>
</dbReference>
<evidence type="ECO:0000313" key="1">
    <source>
        <dbReference type="EMBL" id="AFZ67016.1"/>
    </source>
</evidence>
<dbReference type="HOGENOM" id="CLU_2952782_0_0_0"/>
<dbReference type="AlphaFoldDB" id="K9ZZI6"/>
<dbReference type="STRING" id="937777.Deipe_1475"/>
<protein>
    <submittedName>
        <fullName evidence="1">Uncharacterized protein</fullName>
    </submittedName>
</protein>
<sequence>MSDPTPEQDLRDLRHLLAQIRHKEAELTDLRGDLYAVLGRLALAIQTTPLPAPKESVSA</sequence>
<name>K9ZZI6_DEIPD</name>
<accession>K9ZZI6</accession>
<gene>
    <name evidence="1" type="ordered locus">Deipe_1475</name>
</gene>
<dbReference type="PATRIC" id="fig|937777.3.peg.1480"/>
<keyword evidence="2" id="KW-1185">Reference proteome</keyword>
<organism evidence="1 2">
    <name type="scientific">Deinococcus peraridilitoris (strain DSM 19664 / LMG 22246 / CIP 109416 / KR-200)</name>
    <dbReference type="NCBI Taxonomy" id="937777"/>
    <lineage>
        <taxon>Bacteria</taxon>
        <taxon>Thermotogati</taxon>
        <taxon>Deinococcota</taxon>
        <taxon>Deinococci</taxon>
        <taxon>Deinococcales</taxon>
        <taxon>Deinococcaceae</taxon>
        <taxon>Deinococcus</taxon>
    </lineage>
</organism>
<dbReference type="RefSeq" id="WP_015235324.1">
    <property type="nucleotide sequence ID" value="NC_019793.1"/>
</dbReference>
<reference evidence="2" key="1">
    <citation type="submission" date="2012-03" db="EMBL/GenBank/DDBJ databases">
        <title>Complete sequence of chromosome of Deinococcus peraridilitoris DSM 19664.</title>
        <authorList>
            <person name="Lucas S."/>
            <person name="Copeland A."/>
            <person name="Lapidus A."/>
            <person name="Glavina del Rio T."/>
            <person name="Dalin E."/>
            <person name="Tice H."/>
            <person name="Bruce D."/>
            <person name="Goodwin L."/>
            <person name="Pitluck S."/>
            <person name="Peters L."/>
            <person name="Mikhailova N."/>
            <person name="Lu M."/>
            <person name="Kyrpides N."/>
            <person name="Mavromatis K."/>
            <person name="Ivanova N."/>
            <person name="Brettin T."/>
            <person name="Detter J.C."/>
            <person name="Han C."/>
            <person name="Larimer F."/>
            <person name="Land M."/>
            <person name="Hauser L."/>
            <person name="Markowitz V."/>
            <person name="Cheng J.-F."/>
            <person name="Hugenholtz P."/>
            <person name="Woyke T."/>
            <person name="Wu D."/>
            <person name="Pukall R."/>
            <person name="Steenblock K."/>
            <person name="Brambilla E."/>
            <person name="Klenk H.-P."/>
            <person name="Eisen J.A."/>
        </authorList>
    </citation>
    <scope>NUCLEOTIDE SEQUENCE [LARGE SCALE GENOMIC DNA]</scope>
    <source>
        <strain evidence="2">DSM 19664 / LMG 22246 / CIP 109416 / KR-200</strain>
    </source>
</reference>
<dbReference type="Proteomes" id="UP000010467">
    <property type="component" value="Chromosome"/>
</dbReference>